<accession>A0A4Y2E1A0</accession>
<organism evidence="1 2">
    <name type="scientific">Araneus ventricosus</name>
    <name type="common">Orbweaver spider</name>
    <name type="synonym">Epeira ventricosa</name>
    <dbReference type="NCBI Taxonomy" id="182803"/>
    <lineage>
        <taxon>Eukaryota</taxon>
        <taxon>Metazoa</taxon>
        <taxon>Ecdysozoa</taxon>
        <taxon>Arthropoda</taxon>
        <taxon>Chelicerata</taxon>
        <taxon>Arachnida</taxon>
        <taxon>Araneae</taxon>
        <taxon>Araneomorphae</taxon>
        <taxon>Entelegynae</taxon>
        <taxon>Araneoidea</taxon>
        <taxon>Araneidae</taxon>
        <taxon>Araneus</taxon>
    </lineage>
</organism>
<protein>
    <submittedName>
        <fullName evidence="1">Uncharacterized protein</fullName>
    </submittedName>
</protein>
<gene>
    <name evidence="1" type="ORF">AVEN_81495_1</name>
</gene>
<dbReference type="Proteomes" id="UP000499080">
    <property type="component" value="Unassembled WGS sequence"/>
</dbReference>
<dbReference type="EMBL" id="BGPR01000485">
    <property type="protein sequence ID" value="GBM22741.1"/>
    <property type="molecule type" value="Genomic_DNA"/>
</dbReference>
<evidence type="ECO:0000313" key="1">
    <source>
        <dbReference type="EMBL" id="GBM22741.1"/>
    </source>
</evidence>
<comment type="caution">
    <text evidence="1">The sequence shown here is derived from an EMBL/GenBank/DDBJ whole genome shotgun (WGS) entry which is preliminary data.</text>
</comment>
<dbReference type="AlphaFoldDB" id="A0A4Y2E1A0"/>
<reference evidence="1 2" key="1">
    <citation type="journal article" date="2019" name="Sci. Rep.">
        <title>Orb-weaving spider Araneus ventricosus genome elucidates the spidroin gene catalogue.</title>
        <authorList>
            <person name="Kono N."/>
            <person name="Nakamura H."/>
            <person name="Ohtoshi R."/>
            <person name="Moran D.A.P."/>
            <person name="Shinohara A."/>
            <person name="Yoshida Y."/>
            <person name="Fujiwara M."/>
            <person name="Mori M."/>
            <person name="Tomita M."/>
            <person name="Arakawa K."/>
        </authorList>
    </citation>
    <scope>NUCLEOTIDE SEQUENCE [LARGE SCALE GENOMIC DNA]</scope>
</reference>
<proteinExistence type="predicted"/>
<keyword evidence="2" id="KW-1185">Reference proteome</keyword>
<name>A0A4Y2E1A0_ARAVE</name>
<sequence length="123" mass="13525">MSEEYADYYDISILLTQGSRGVLSLLGAPGAEVLRGPIKVEEALLKLLLEVISPAAFTPNSWALLQTTVKEDHLKFLSEVISPAAFTLNSWTLLQTTVKEDHLELFSEVSNPAPFAPSSWVHL</sequence>
<evidence type="ECO:0000313" key="2">
    <source>
        <dbReference type="Proteomes" id="UP000499080"/>
    </source>
</evidence>